<dbReference type="GO" id="GO:0016020">
    <property type="term" value="C:membrane"/>
    <property type="evidence" value="ECO:0007669"/>
    <property type="project" value="UniProtKB-SubCell"/>
</dbReference>
<evidence type="ECO:0000256" key="4">
    <source>
        <dbReference type="ARBA" id="ARBA00023136"/>
    </source>
</evidence>
<reference evidence="8" key="2">
    <citation type="submission" date="2023-05" db="EMBL/GenBank/DDBJ databases">
        <authorList>
            <person name="Schelkunov M.I."/>
        </authorList>
    </citation>
    <scope>NUCLEOTIDE SEQUENCE</scope>
    <source>
        <strain evidence="8">Hsosn_3</strain>
        <tissue evidence="8">Leaf</tissue>
    </source>
</reference>
<dbReference type="Pfam" id="PF03168">
    <property type="entry name" value="LEA_2"/>
    <property type="match status" value="1"/>
</dbReference>
<dbReference type="PANTHER" id="PTHR31234">
    <property type="entry name" value="LATE EMBRYOGENESIS ABUNDANT (LEA) HYDROXYPROLINE-RICH GLYCOPROTEIN FAMILY"/>
    <property type="match status" value="1"/>
</dbReference>
<evidence type="ECO:0000259" key="7">
    <source>
        <dbReference type="Pfam" id="PF03168"/>
    </source>
</evidence>
<dbReference type="EMBL" id="JAUIZM010000011">
    <property type="protein sequence ID" value="KAK1358290.1"/>
    <property type="molecule type" value="Genomic_DNA"/>
</dbReference>
<keyword evidence="4 6" id="KW-0472">Membrane</keyword>
<evidence type="ECO:0000256" key="2">
    <source>
        <dbReference type="ARBA" id="ARBA00022692"/>
    </source>
</evidence>
<accession>A0AAD8M1D0</accession>
<feature type="region of interest" description="Disordered" evidence="5">
    <location>
        <begin position="1"/>
        <end position="20"/>
    </location>
</feature>
<comment type="caution">
    <text evidence="8">The sequence shown here is derived from an EMBL/GenBank/DDBJ whole genome shotgun (WGS) entry which is preliminary data.</text>
</comment>
<dbReference type="AlphaFoldDB" id="A0AAD8M1D0"/>
<keyword evidence="2 6" id="KW-0812">Transmembrane</keyword>
<dbReference type="GO" id="GO:0098542">
    <property type="term" value="P:defense response to other organism"/>
    <property type="evidence" value="ECO:0007669"/>
    <property type="project" value="InterPro"/>
</dbReference>
<evidence type="ECO:0000313" key="9">
    <source>
        <dbReference type="Proteomes" id="UP001237642"/>
    </source>
</evidence>
<evidence type="ECO:0000256" key="5">
    <source>
        <dbReference type="SAM" id="MobiDB-lite"/>
    </source>
</evidence>
<sequence>MSPGKLATSTSSPPHYQSLPQFIPPQNDDDPYQNYVVLPLFIPIPYRYNLNCILFTILTLLFFSTSLYFLWPSDPELSVVRLRLSKFNAHAFPRVSLDIELDLTVRVINEDMYSLVYESLEVAIMYRGSQLGFVKSDGGEVKAKGFSYVNATLKFDGVEVLSDAVLLIEDMARGVVAFDTVMKVKGKVGFVFVHIPIKAKVSCEVDINTTLHSIQRQNCFPQ</sequence>
<dbReference type="PANTHER" id="PTHR31234:SF69">
    <property type="entry name" value="EXPRESSED PROTEIN"/>
    <property type="match status" value="1"/>
</dbReference>
<feature type="domain" description="Late embryogenesis abundant protein LEA-2 subgroup" evidence="7">
    <location>
        <begin position="104"/>
        <end position="199"/>
    </location>
</feature>
<protein>
    <submittedName>
        <fullName evidence="8">Aspartyl/glutamyl-tRNA (Asn/Gln) amidotransferase subunit B</fullName>
    </submittedName>
</protein>
<dbReference type="InterPro" id="IPR004864">
    <property type="entry name" value="LEA_2"/>
</dbReference>
<reference evidence="8" key="1">
    <citation type="submission" date="2023-02" db="EMBL/GenBank/DDBJ databases">
        <title>Genome of toxic invasive species Heracleum sosnowskyi carries increased number of genes despite the absence of recent whole-genome duplications.</title>
        <authorList>
            <person name="Schelkunov M."/>
            <person name="Shtratnikova V."/>
            <person name="Makarenko M."/>
            <person name="Klepikova A."/>
            <person name="Omelchenko D."/>
            <person name="Novikova G."/>
            <person name="Obukhova E."/>
            <person name="Bogdanov V."/>
            <person name="Penin A."/>
            <person name="Logacheva M."/>
        </authorList>
    </citation>
    <scope>NUCLEOTIDE SEQUENCE</scope>
    <source>
        <strain evidence="8">Hsosn_3</strain>
        <tissue evidence="8">Leaf</tissue>
    </source>
</reference>
<dbReference type="SUPFAM" id="SSF117070">
    <property type="entry name" value="LEA14-like"/>
    <property type="match status" value="1"/>
</dbReference>
<dbReference type="InterPro" id="IPR044839">
    <property type="entry name" value="NDR1-like"/>
</dbReference>
<feature type="compositionally biased region" description="Polar residues" evidence="5">
    <location>
        <begin position="7"/>
        <end position="20"/>
    </location>
</feature>
<name>A0AAD8M1D0_9APIA</name>
<evidence type="ECO:0000256" key="3">
    <source>
        <dbReference type="ARBA" id="ARBA00022989"/>
    </source>
</evidence>
<keyword evidence="9" id="KW-1185">Reference proteome</keyword>
<keyword evidence="3 6" id="KW-1133">Transmembrane helix</keyword>
<gene>
    <name evidence="8" type="ORF">POM88_051546</name>
</gene>
<feature type="transmembrane region" description="Helical" evidence="6">
    <location>
        <begin position="48"/>
        <end position="71"/>
    </location>
</feature>
<evidence type="ECO:0000313" key="8">
    <source>
        <dbReference type="EMBL" id="KAK1358290.1"/>
    </source>
</evidence>
<comment type="subcellular location">
    <subcellularLocation>
        <location evidence="1">Membrane</location>
        <topology evidence="1">Single-pass membrane protein</topology>
    </subcellularLocation>
</comment>
<evidence type="ECO:0000256" key="6">
    <source>
        <dbReference type="SAM" id="Phobius"/>
    </source>
</evidence>
<evidence type="ECO:0000256" key="1">
    <source>
        <dbReference type="ARBA" id="ARBA00004167"/>
    </source>
</evidence>
<dbReference type="Gene3D" id="2.60.40.1820">
    <property type="match status" value="1"/>
</dbReference>
<organism evidence="8 9">
    <name type="scientific">Heracleum sosnowskyi</name>
    <dbReference type="NCBI Taxonomy" id="360622"/>
    <lineage>
        <taxon>Eukaryota</taxon>
        <taxon>Viridiplantae</taxon>
        <taxon>Streptophyta</taxon>
        <taxon>Embryophyta</taxon>
        <taxon>Tracheophyta</taxon>
        <taxon>Spermatophyta</taxon>
        <taxon>Magnoliopsida</taxon>
        <taxon>eudicotyledons</taxon>
        <taxon>Gunneridae</taxon>
        <taxon>Pentapetalae</taxon>
        <taxon>asterids</taxon>
        <taxon>campanulids</taxon>
        <taxon>Apiales</taxon>
        <taxon>Apiaceae</taxon>
        <taxon>Apioideae</taxon>
        <taxon>apioid superclade</taxon>
        <taxon>Tordylieae</taxon>
        <taxon>Tordyliinae</taxon>
        <taxon>Heracleum</taxon>
    </lineage>
</organism>
<dbReference type="Proteomes" id="UP001237642">
    <property type="component" value="Unassembled WGS sequence"/>
</dbReference>
<proteinExistence type="predicted"/>